<proteinExistence type="inferred from homology"/>
<sequence>MRIAIWVFRYCCLYFFLINLPVLAEINGSDSSRKNIIVTSALDAGGFITTEKKAHLSGIRVEADEPGEDGFIGYTEKGISIVRPDTVVRVVLFGWWLDEVMLIGFTPNDNCSNTVANYVQAEFTIQTEKRVVVRHAFHQAIPNTLFKICIKQKPRETHSEIEMPFTLVDDLRSSISTDLPPRKYYFPIAAQIAIVVGLLVLSGLFSGLNLGLMALTPQELMLISKSGSKQERKYAETILPVRKSGNLLLCSLLIGNVCVNSAISILFDDLTSGYVALIVASLGIVVFGEIFPQALCVKKGLAVGAVTINITRFFMIVTFPLAFPISKILDCILGVEVVSYDRKRIMELIKMSTRSEAGLAEELKIAVGAMEISDKTVSDVMTKIDDVFMLPDTTVLNTKTVAEILRMGYTRIPVYSENRNNVVSLLFVKDLALLDPDDNFTVKMVCGYHDHQLRFVLRDTPLRVMLEEFKKGDYHLALVEEIVQHNGSDPVTDLAGIVTLEDILEEILQAEIVDETDAITDNVHRIRRRRAQEHEFSHCLLDNDPGACLISMQMQLVTIQWLATNHAAFSQEYIGHSTLEKVIRQHVHKVELSHLADINDPKMVYPRTAKLYTKKEASDKFILILEGRAIVTIGQNAMTFEAGPWHCFGNELLDRVFQLVQQQQAVPSKALNTRNSQGALSVATSVAVVAAPPQPVVEPDPKKITFVPDYSAVIRDDCTYLEISAQTYLLAYKSTLLSRQKNENAGVADSQVVGTGQPTEIPVNQITSEGFLEEVALLRSNGSLRKKIDDMPRKRTNSHSNSENARLVDQDDLAADVLDAVVSART</sequence>
<dbReference type="EMBL" id="JAKKPZ010000010">
    <property type="protein sequence ID" value="KAI1716538.1"/>
    <property type="molecule type" value="Genomic_DNA"/>
</dbReference>
<name>A0AAD4R8I3_9BILA</name>
<dbReference type="Pfam" id="PF01595">
    <property type="entry name" value="CNNM"/>
    <property type="match status" value="1"/>
</dbReference>
<evidence type="ECO:0000256" key="12">
    <source>
        <dbReference type="SAM" id="Phobius"/>
    </source>
</evidence>
<dbReference type="GO" id="GO:0040018">
    <property type="term" value="P:positive regulation of multicellular organism growth"/>
    <property type="evidence" value="ECO:0007669"/>
    <property type="project" value="UniProtKB-ARBA"/>
</dbReference>
<dbReference type="GO" id="GO:0010960">
    <property type="term" value="P:magnesium ion homeostasis"/>
    <property type="evidence" value="ECO:0007669"/>
    <property type="project" value="InterPro"/>
</dbReference>
<comment type="caution">
    <text evidence="16">The sequence shown here is derived from an EMBL/GenBank/DDBJ whole genome shotgun (WGS) entry which is preliminary data.</text>
</comment>
<keyword evidence="5 10" id="KW-1133">Transmembrane helix</keyword>
<evidence type="ECO:0000256" key="3">
    <source>
        <dbReference type="ARBA" id="ARBA00022692"/>
    </source>
</evidence>
<feature type="region of interest" description="Disordered" evidence="11">
    <location>
        <begin position="787"/>
        <end position="808"/>
    </location>
</feature>
<keyword evidence="8 10" id="KW-0472">Membrane</keyword>
<keyword evidence="17" id="KW-1185">Reference proteome</keyword>
<dbReference type="Proteomes" id="UP001201812">
    <property type="component" value="Unassembled WGS sequence"/>
</dbReference>
<dbReference type="InterPro" id="IPR046342">
    <property type="entry name" value="CBS_dom_sf"/>
</dbReference>
<keyword evidence="3 10" id="KW-0812">Transmembrane</keyword>
<dbReference type="GO" id="GO:0022857">
    <property type="term" value="F:transmembrane transporter activity"/>
    <property type="evidence" value="ECO:0007669"/>
    <property type="project" value="TreeGrafter"/>
</dbReference>
<dbReference type="PANTHER" id="PTHR12064:SF94">
    <property type="entry name" value="UNEXTENDED PROTEIN"/>
    <property type="match status" value="1"/>
</dbReference>
<keyword evidence="13" id="KW-0732">Signal</keyword>
<evidence type="ECO:0000256" key="5">
    <source>
        <dbReference type="ARBA" id="ARBA00022989"/>
    </source>
</evidence>
<keyword evidence="7 9" id="KW-0129">CBS domain</keyword>
<feature type="domain" description="CBS" evidence="14">
    <location>
        <begin position="449"/>
        <end position="515"/>
    </location>
</feature>
<dbReference type="GO" id="GO:0015693">
    <property type="term" value="P:magnesium ion transport"/>
    <property type="evidence" value="ECO:0007669"/>
    <property type="project" value="UniProtKB-ARBA"/>
</dbReference>
<dbReference type="GO" id="GO:1905941">
    <property type="term" value="P:positive regulation of gonad development"/>
    <property type="evidence" value="ECO:0007669"/>
    <property type="project" value="UniProtKB-ARBA"/>
</dbReference>
<dbReference type="InterPro" id="IPR002550">
    <property type="entry name" value="CNNM"/>
</dbReference>
<feature type="signal peptide" evidence="13">
    <location>
        <begin position="1"/>
        <end position="24"/>
    </location>
</feature>
<dbReference type="PANTHER" id="PTHR12064">
    <property type="entry name" value="METAL TRANSPORTER CNNM"/>
    <property type="match status" value="1"/>
</dbReference>
<dbReference type="InterPro" id="IPR044751">
    <property type="entry name" value="Ion_transp-like_CBS"/>
</dbReference>
<dbReference type="GO" id="GO:0032026">
    <property type="term" value="P:response to magnesium ion"/>
    <property type="evidence" value="ECO:0007669"/>
    <property type="project" value="UniProtKB-ARBA"/>
</dbReference>
<dbReference type="PROSITE" id="PS51846">
    <property type="entry name" value="CNNM"/>
    <property type="match status" value="1"/>
</dbReference>
<feature type="transmembrane region" description="Helical" evidence="12">
    <location>
        <begin position="303"/>
        <end position="323"/>
    </location>
</feature>
<keyword evidence="4" id="KW-0677">Repeat</keyword>
<evidence type="ECO:0000256" key="9">
    <source>
        <dbReference type="PROSITE-ProRule" id="PRU00703"/>
    </source>
</evidence>
<feature type="transmembrane region" description="Helical" evidence="12">
    <location>
        <begin position="273"/>
        <end position="291"/>
    </location>
</feature>
<dbReference type="Gene3D" id="3.10.580.10">
    <property type="entry name" value="CBS-domain"/>
    <property type="match status" value="1"/>
</dbReference>
<dbReference type="SUPFAM" id="SSF54631">
    <property type="entry name" value="CBS-domain pair"/>
    <property type="match status" value="1"/>
</dbReference>
<evidence type="ECO:0000313" key="17">
    <source>
        <dbReference type="Proteomes" id="UP001201812"/>
    </source>
</evidence>
<dbReference type="CDD" id="cd04590">
    <property type="entry name" value="CBS_pair_CorC_HlyC_assoc"/>
    <property type="match status" value="1"/>
</dbReference>
<evidence type="ECO:0000313" key="16">
    <source>
        <dbReference type="EMBL" id="KAI1716538.1"/>
    </source>
</evidence>
<comment type="similarity">
    <text evidence="2">Belongs to the ACDP family.</text>
</comment>
<dbReference type="AlphaFoldDB" id="A0AAD4R8I3"/>
<accession>A0AAD4R8I3</accession>
<evidence type="ECO:0000256" key="4">
    <source>
        <dbReference type="ARBA" id="ARBA00022737"/>
    </source>
</evidence>
<evidence type="ECO:0000256" key="11">
    <source>
        <dbReference type="SAM" id="MobiDB-lite"/>
    </source>
</evidence>
<dbReference type="FunFam" id="3.10.580.10:FF:000006">
    <property type="entry name" value="DUF21 and CBS domain protein"/>
    <property type="match status" value="1"/>
</dbReference>
<evidence type="ECO:0000256" key="6">
    <source>
        <dbReference type="ARBA" id="ARBA00023065"/>
    </source>
</evidence>
<comment type="subcellular location">
    <subcellularLocation>
        <location evidence="1">Basolateral cell membrane</location>
        <topology evidence="1">Multi-pass membrane protein</topology>
    </subcellularLocation>
</comment>
<organism evidence="16 17">
    <name type="scientific">Ditylenchus destructor</name>
    <dbReference type="NCBI Taxonomy" id="166010"/>
    <lineage>
        <taxon>Eukaryota</taxon>
        <taxon>Metazoa</taxon>
        <taxon>Ecdysozoa</taxon>
        <taxon>Nematoda</taxon>
        <taxon>Chromadorea</taxon>
        <taxon>Rhabditida</taxon>
        <taxon>Tylenchina</taxon>
        <taxon>Tylenchomorpha</taxon>
        <taxon>Sphaerularioidea</taxon>
        <taxon>Anguinidae</taxon>
        <taxon>Anguininae</taxon>
        <taxon>Ditylenchus</taxon>
    </lineage>
</organism>
<evidence type="ECO:0000256" key="10">
    <source>
        <dbReference type="PROSITE-ProRule" id="PRU01193"/>
    </source>
</evidence>
<dbReference type="GO" id="GO:0040026">
    <property type="term" value="P:positive regulation of vulval development"/>
    <property type="evidence" value="ECO:0007669"/>
    <property type="project" value="UniProtKB-ARBA"/>
</dbReference>
<feature type="domain" description="CNNM transmembrane" evidence="15">
    <location>
        <begin position="184"/>
        <end position="364"/>
    </location>
</feature>
<evidence type="ECO:0000256" key="1">
    <source>
        <dbReference type="ARBA" id="ARBA00004554"/>
    </source>
</evidence>
<dbReference type="PROSITE" id="PS51371">
    <property type="entry name" value="CBS"/>
    <property type="match status" value="1"/>
</dbReference>
<evidence type="ECO:0000256" key="13">
    <source>
        <dbReference type="SAM" id="SignalP"/>
    </source>
</evidence>
<protein>
    <submittedName>
        <fullName evidence="16">Metal transporter cnnm-1</fullName>
    </submittedName>
</protein>
<feature type="transmembrane region" description="Helical" evidence="12">
    <location>
        <begin position="184"/>
        <end position="215"/>
    </location>
</feature>
<dbReference type="GO" id="GO:0016323">
    <property type="term" value="C:basolateral plasma membrane"/>
    <property type="evidence" value="ECO:0007669"/>
    <property type="project" value="UniProtKB-SubCell"/>
</dbReference>
<evidence type="ECO:0000256" key="7">
    <source>
        <dbReference type="ARBA" id="ARBA00023122"/>
    </source>
</evidence>
<dbReference type="Pfam" id="PF25562">
    <property type="entry name" value="CNBH_CNNM2_C"/>
    <property type="match status" value="1"/>
</dbReference>
<reference evidence="16" key="1">
    <citation type="submission" date="2022-01" db="EMBL/GenBank/DDBJ databases">
        <title>Genome Sequence Resource for Two Populations of Ditylenchus destructor, the Migratory Endoparasitic Phytonematode.</title>
        <authorList>
            <person name="Zhang H."/>
            <person name="Lin R."/>
            <person name="Xie B."/>
        </authorList>
    </citation>
    <scope>NUCLEOTIDE SEQUENCE</scope>
    <source>
        <strain evidence="16">BazhouSP</strain>
    </source>
</reference>
<feature type="transmembrane region" description="Helical" evidence="12">
    <location>
        <begin position="247"/>
        <end position="267"/>
    </location>
</feature>
<evidence type="ECO:0000256" key="2">
    <source>
        <dbReference type="ARBA" id="ARBA00010484"/>
    </source>
</evidence>
<dbReference type="InterPro" id="IPR000644">
    <property type="entry name" value="CBS_dom"/>
</dbReference>
<keyword evidence="6" id="KW-0813">Transport</keyword>
<feature type="chain" id="PRO_5042244253" evidence="13">
    <location>
        <begin position="25"/>
        <end position="826"/>
    </location>
</feature>
<evidence type="ECO:0000259" key="14">
    <source>
        <dbReference type="PROSITE" id="PS51371"/>
    </source>
</evidence>
<evidence type="ECO:0000256" key="8">
    <source>
        <dbReference type="ARBA" id="ARBA00023136"/>
    </source>
</evidence>
<evidence type="ECO:0000259" key="15">
    <source>
        <dbReference type="PROSITE" id="PS51846"/>
    </source>
</evidence>
<dbReference type="InterPro" id="IPR045095">
    <property type="entry name" value="ACDP"/>
</dbReference>
<gene>
    <name evidence="16" type="ORF">DdX_07599</name>
</gene>
<keyword evidence="6" id="KW-0406">Ion transport</keyword>
<dbReference type="GO" id="GO:0008340">
    <property type="term" value="P:determination of adult lifespan"/>
    <property type="evidence" value="ECO:0007669"/>
    <property type="project" value="UniProtKB-ARBA"/>
</dbReference>